<reference evidence="1" key="2">
    <citation type="submission" date="2005-04" db="EMBL/GenBank/DDBJ databases">
        <authorList>
            <person name="Buell C.R."/>
            <person name="Wing R.A."/>
            <person name="McCombie W.A."/>
            <person name="Ouyang S."/>
        </authorList>
    </citation>
    <scope>NUCLEOTIDE SEQUENCE</scope>
</reference>
<dbReference type="AlphaFoldDB" id="Q2QQ66"/>
<accession>Q2QQ66</accession>
<sequence length="47" mass="5253">MVQRRPAKESAVPVKLVMRFEASTSGRSSCCVRLSKYPMVRNDGLPN</sequence>
<evidence type="ECO:0000313" key="1">
    <source>
        <dbReference type="EMBL" id="ABA98671.1"/>
    </source>
</evidence>
<name>Q2QQ66_ORYSJ</name>
<dbReference type="EMBL" id="DP000011">
    <property type="protein sequence ID" value="ABA98671.1"/>
    <property type="molecule type" value="Genomic_DNA"/>
</dbReference>
<organism evidence="1">
    <name type="scientific">Oryza sativa subsp. japonica</name>
    <name type="common">Rice</name>
    <dbReference type="NCBI Taxonomy" id="39947"/>
    <lineage>
        <taxon>Eukaryota</taxon>
        <taxon>Viridiplantae</taxon>
        <taxon>Streptophyta</taxon>
        <taxon>Embryophyta</taxon>
        <taxon>Tracheophyta</taxon>
        <taxon>Spermatophyta</taxon>
        <taxon>Magnoliopsida</taxon>
        <taxon>Liliopsida</taxon>
        <taxon>Poales</taxon>
        <taxon>Poaceae</taxon>
        <taxon>BOP clade</taxon>
        <taxon>Oryzoideae</taxon>
        <taxon>Oryzeae</taxon>
        <taxon>Oryzinae</taxon>
        <taxon>Oryza</taxon>
        <taxon>Oryza sativa</taxon>
    </lineage>
</organism>
<protein>
    <submittedName>
        <fullName evidence="1">Uncharacterized protein</fullName>
    </submittedName>
</protein>
<reference evidence="1" key="3">
    <citation type="submission" date="2006-01" db="EMBL/GenBank/DDBJ databases">
        <authorList>
            <person name="Buell R."/>
        </authorList>
    </citation>
    <scope>NUCLEOTIDE SEQUENCE</scope>
</reference>
<gene>
    <name evidence="1" type="ordered locus">LOC_Os12g32069</name>
</gene>
<proteinExistence type="predicted"/>
<reference evidence="1" key="1">
    <citation type="journal article" date="2005" name="BMC Biol.">
        <title>The sequence of rice chromosomes 11 and 12, rich in disease resistance genes and recent gene duplications.</title>
        <authorList>
            <consortium name="The rice chromosomes 11 and 12 sequencing consortia"/>
        </authorList>
    </citation>
    <scope>NUCLEOTIDE SEQUENCE [LARGE SCALE GENOMIC DNA]</scope>
</reference>